<dbReference type="EMBL" id="JAUJEB010000001">
    <property type="protein sequence ID" value="MDN5211596.1"/>
    <property type="molecule type" value="Genomic_DNA"/>
</dbReference>
<evidence type="ECO:0000313" key="3">
    <source>
        <dbReference type="Proteomes" id="UP001172083"/>
    </source>
</evidence>
<reference evidence="2" key="1">
    <citation type="submission" date="2023-06" db="EMBL/GenBank/DDBJ databases">
        <title>Genomic of Agaribacillus aureum.</title>
        <authorList>
            <person name="Wang G."/>
        </authorList>
    </citation>
    <scope>NUCLEOTIDE SEQUENCE</scope>
    <source>
        <strain evidence="2">BMA12</strain>
    </source>
</reference>
<accession>A0ABT8L576</accession>
<proteinExistence type="predicted"/>
<organism evidence="2 3">
    <name type="scientific">Agaribacillus aureus</name>
    <dbReference type="NCBI Taxonomy" id="3051825"/>
    <lineage>
        <taxon>Bacteria</taxon>
        <taxon>Pseudomonadati</taxon>
        <taxon>Bacteroidota</taxon>
        <taxon>Cytophagia</taxon>
        <taxon>Cytophagales</taxon>
        <taxon>Splendidivirgaceae</taxon>
        <taxon>Agaribacillus</taxon>
    </lineage>
</organism>
<evidence type="ECO:0000313" key="2">
    <source>
        <dbReference type="EMBL" id="MDN5211596.1"/>
    </source>
</evidence>
<dbReference type="Proteomes" id="UP001172083">
    <property type="component" value="Unassembled WGS sequence"/>
</dbReference>
<sequence>MRLIFITAIISCLSVSLLFSQERISAGNLKLEEVVRVQSLSQEQLFLKAKSWILETLKPSDNLVYIDAENHRMVATINQLLEDRNTSVSYKVTLAFKDGRYKYTIDRLIYTYVQNWFNMGAVKVSIPLESMKFSERKKAKIYNQINRELRPFVTTMMQSIKNPGKIADW</sequence>
<comment type="caution">
    <text evidence="2">The sequence shown here is derived from an EMBL/GenBank/DDBJ whole genome shotgun (WGS) entry which is preliminary data.</text>
</comment>
<protein>
    <submittedName>
        <fullName evidence="2">DUF4468 domain-containing protein</fullName>
    </submittedName>
</protein>
<gene>
    <name evidence="2" type="ORF">QQ020_06025</name>
</gene>
<keyword evidence="3" id="KW-1185">Reference proteome</keyword>
<evidence type="ECO:0000259" key="1">
    <source>
        <dbReference type="Pfam" id="PF14730"/>
    </source>
</evidence>
<name>A0ABT8L576_9BACT</name>
<dbReference type="RefSeq" id="WP_346756926.1">
    <property type="nucleotide sequence ID" value="NZ_JAUJEB010000001.1"/>
</dbReference>
<dbReference type="Pfam" id="PF14730">
    <property type="entry name" value="DUF4468"/>
    <property type="match status" value="1"/>
</dbReference>
<dbReference type="Gene3D" id="3.30.530.80">
    <property type="match status" value="1"/>
</dbReference>
<dbReference type="InterPro" id="IPR027823">
    <property type="entry name" value="DUF4468"/>
</dbReference>
<feature type="domain" description="DUF4468" evidence="1">
    <location>
        <begin position="33"/>
        <end position="110"/>
    </location>
</feature>